<dbReference type="Proteomes" id="UP001595692">
    <property type="component" value="Unassembled WGS sequence"/>
</dbReference>
<dbReference type="PROSITE" id="PS00211">
    <property type="entry name" value="ABC_TRANSPORTER_1"/>
    <property type="match status" value="1"/>
</dbReference>
<dbReference type="RefSeq" id="WP_377153554.1">
    <property type="nucleotide sequence ID" value="NZ_JBHSAF010000014.1"/>
</dbReference>
<proteinExistence type="predicted"/>
<dbReference type="InterPro" id="IPR051535">
    <property type="entry name" value="Siderophore_ABC-ATPase"/>
</dbReference>
<keyword evidence="3" id="KW-1003">Cell membrane</keyword>
<organism evidence="11 12">
    <name type="scientific">Pseudaeromonas sharmana</name>
    <dbReference type="NCBI Taxonomy" id="328412"/>
    <lineage>
        <taxon>Bacteria</taxon>
        <taxon>Pseudomonadati</taxon>
        <taxon>Pseudomonadota</taxon>
        <taxon>Gammaproteobacteria</taxon>
        <taxon>Aeromonadales</taxon>
        <taxon>Aeromonadaceae</taxon>
        <taxon>Pseudaeromonas</taxon>
    </lineage>
</organism>
<dbReference type="SMART" id="SM00382">
    <property type="entry name" value="AAA"/>
    <property type="match status" value="1"/>
</dbReference>
<evidence type="ECO:0000256" key="1">
    <source>
        <dbReference type="ARBA" id="ARBA00004202"/>
    </source>
</evidence>
<dbReference type="PROSITE" id="PS50893">
    <property type="entry name" value="ABC_TRANSPORTER_2"/>
    <property type="match status" value="1"/>
</dbReference>
<keyword evidence="2" id="KW-0813">Transport</keyword>
<evidence type="ECO:0000313" key="11">
    <source>
        <dbReference type="EMBL" id="MFC3914560.1"/>
    </source>
</evidence>
<keyword evidence="7" id="KW-0408">Iron</keyword>
<dbReference type="InterPro" id="IPR017871">
    <property type="entry name" value="ABC_transporter-like_CS"/>
</dbReference>
<comment type="caution">
    <text evidence="11">The sequence shown here is derived from an EMBL/GenBank/DDBJ whole genome shotgun (WGS) entry which is preliminary data.</text>
</comment>
<accession>A0ABV8CQT6</accession>
<evidence type="ECO:0000256" key="6">
    <source>
        <dbReference type="ARBA" id="ARBA00022840"/>
    </source>
</evidence>
<evidence type="ECO:0000256" key="8">
    <source>
        <dbReference type="ARBA" id="ARBA00023065"/>
    </source>
</evidence>
<reference evidence="12" key="1">
    <citation type="journal article" date="2019" name="Int. J. Syst. Evol. Microbiol.">
        <title>The Global Catalogue of Microorganisms (GCM) 10K type strain sequencing project: providing services to taxonomists for standard genome sequencing and annotation.</title>
        <authorList>
            <consortium name="The Broad Institute Genomics Platform"/>
            <consortium name="The Broad Institute Genome Sequencing Center for Infectious Disease"/>
            <person name="Wu L."/>
            <person name="Ma J."/>
        </authorList>
    </citation>
    <scope>NUCLEOTIDE SEQUENCE [LARGE SCALE GENOMIC DNA]</scope>
    <source>
        <strain evidence="12">CCUG 54939</strain>
    </source>
</reference>
<evidence type="ECO:0000313" key="12">
    <source>
        <dbReference type="Proteomes" id="UP001595692"/>
    </source>
</evidence>
<evidence type="ECO:0000256" key="3">
    <source>
        <dbReference type="ARBA" id="ARBA00022475"/>
    </source>
</evidence>
<dbReference type="SUPFAM" id="SSF52540">
    <property type="entry name" value="P-loop containing nucleoside triphosphate hydrolases"/>
    <property type="match status" value="1"/>
</dbReference>
<keyword evidence="8" id="KW-0406">Ion transport</keyword>
<dbReference type="GO" id="GO:0005524">
    <property type="term" value="F:ATP binding"/>
    <property type="evidence" value="ECO:0007669"/>
    <property type="project" value="UniProtKB-KW"/>
</dbReference>
<comment type="subcellular location">
    <subcellularLocation>
        <location evidence="1">Cell membrane</location>
        <topology evidence="1">Peripheral membrane protein</topology>
    </subcellularLocation>
</comment>
<evidence type="ECO:0000256" key="7">
    <source>
        <dbReference type="ARBA" id="ARBA00023004"/>
    </source>
</evidence>
<dbReference type="CDD" id="cd03214">
    <property type="entry name" value="ABC_Iron-Siderophores_B12_Hemin"/>
    <property type="match status" value="1"/>
</dbReference>
<dbReference type="Gene3D" id="3.40.50.300">
    <property type="entry name" value="P-loop containing nucleotide triphosphate hydrolases"/>
    <property type="match status" value="1"/>
</dbReference>
<keyword evidence="4" id="KW-0410">Iron transport</keyword>
<keyword evidence="5" id="KW-0547">Nucleotide-binding</keyword>
<evidence type="ECO:0000256" key="2">
    <source>
        <dbReference type="ARBA" id="ARBA00022448"/>
    </source>
</evidence>
<sequence>MTQTSHHHVQPLLSGTHLSFGYRDHPVAEDLNVQIPQGVFTAIIGPNGCGKSTLLRTLCRLLTPQQGEIVFDGKALHHYSGRELARKMGLLAQSAVAPEGISVQELVARGRYPHQSWLRGWGDDDEAAVHSALQMTGLQSLANHKVDALSGGQRQRVWVAMVLAQQTPLILLDEPTTYLDISHQIELLELFHALNQQTGRTLVAVLHDINQACRYAGHLIAMRDGRIIAEGEPGRIVNADLLLEVFGLRCSVIADPVTGTPLILPHRAPLQL</sequence>
<dbReference type="InterPro" id="IPR003439">
    <property type="entry name" value="ABC_transporter-like_ATP-bd"/>
</dbReference>
<name>A0ABV8CQT6_9GAMM</name>
<keyword evidence="9" id="KW-0472">Membrane</keyword>
<dbReference type="Pfam" id="PF00005">
    <property type="entry name" value="ABC_tran"/>
    <property type="match status" value="1"/>
</dbReference>
<dbReference type="PANTHER" id="PTHR42771:SF12">
    <property type="entry name" value="FE(3+) DICITRATE TRANSPORT ATP-BINDING PROTEIN FECE-RELATED"/>
    <property type="match status" value="1"/>
</dbReference>
<evidence type="ECO:0000259" key="10">
    <source>
        <dbReference type="PROSITE" id="PS50893"/>
    </source>
</evidence>
<dbReference type="InterPro" id="IPR003593">
    <property type="entry name" value="AAA+_ATPase"/>
</dbReference>
<keyword evidence="6 11" id="KW-0067">ATP-binding</keyword>
<dbReference type="PANTHER" id="PTHR42771">
    <property type="entry name" value="IRON(3+)-HYDROXAMATE IMPORT ATP-BINDING PROTEIN FHUC"/>
    <property type="match status" value="1"/>
</dbReference>
<evidence type="ECO:0000256" key="4">
    <source>
        <dbReference type="ARBA" id="ARBA00022496"/>
    </source>
</evidence>
<feature type="domain" description="ABC transporter" evidence="10">
    <location>
        <begin position="13"/>
        <end position="249"/>
    </location>
</feature>
<dbReference type="EMBL" id="JBHSAF010000014">
    <property type="protein sequence ID" value="MFC3914560.1"/>
    <property type="molecule type" value="Genomic_DNA"/>
</dbReference>
<gene>
    <name evidence="11" type="ORF">ACFOSS_13980</name>
</gene>
<dbReference type="InterPro" id="IPR027417">
    <property type="entry name" value="P-loop_NTPase"/>
</dbReference>
<evidence type="ECO:0000256" key="5">
    <source>
        <dbReference type="ARBA" id="ARBA00022741"/>
    </source>
</evidence>
<keyword evidence="12" id="KW-1185">Reference proteome</keyword>
<protein>
    <submittedName>
        <fullName evidence="11">ABC transporter ATP-binding protein</fullName>
    </submittedName>
</protein>
<evidence type="ECO:0000256" key="9">
    <source>
        <dbReference type="ARBA" id="ARBA00023136"/>
    </source>
</evidence>